<gene>
    <name evidence="1" type="ORF">TNCT_619761</name>
</gene>
<proteinExistence type="predicted"/>
<organism evidence="1 2">
    <name type="scientific">Trichonephila clavata</name>
    <name type="common">Joro spider</name>
    <name type="synonym">Nephila clavata</name>
    <dbReference type="NCBI Taxonomy" id="2740835"/>
    <lineage>
        <taxon>Eukaryota</taxon>
        <taxon>Metazoa</taxon>
        <taxon>Ecdysozoa</taxon>
        <taxon>Arthropoda</taxon>
        <taxon>Chelicerata</taxon>
        <taxon>Arachnida</taxon>
        <taxon>Araneae</taxon>
        <taxon>Araneomorphae</taxon>
        <taxon>Entelegynae</taxon>
        <taxon>Araneoidea</taxon>
        <taxon>Nephilidae</taxon>
        <taxon>Trichonephila</taxon>
    </lineage>
</organism>
<evidence type="ECO:0000313" key="2">
    <source>
        <dbReference type="Proteomes" id="UP000887116"/>
    </source>
</evidence>
<sequence>MRPFTSSFDFFKWSLLCKFILSHRPLSSQITNSIVRHNFYSSFLNRIHACIDFFVRQPLFCLATSCQKRLDERDFYRNESRGVDRIGVGKDFLAFPGHHLIQLSLFFTRKKFDGSNLIMDVGGVYLPVQILPLVFS</sequence>
<dbReference type="Proteomes" id="UP000887116">
    <property type="component" value="Unassembled WGS sequence"/>
</dbReference>
<dbReference type="AlphaFoldDB" id="A0A8X6GJ70"/>
<accession>A0A8X6GJ70</accession>
<reference evidence="1" key="1">
    <citation type="submission" date="2020-07" db="EMBL/GenBank/DDBJ databases">
        <title>Multicomponent nature underlies the extraordinary mechanical properties of spider dragline silk.</title>
        <authorList>
            <person name="Kono N."/>
            <person name="Nakamura H."/>
            <person name="Mori M."/>
            <person name="Yoshida Y."/>
            <person name="Ohtoshi R."/>
            <person name="Malay A.D."/>
            <person name="Moran D.A.P."/>
            <person name="Tomita M."/>
            <person name="Numata K."/>
            <person name="Arakawa K."/>
        </authorList>
    </citation>
    <scope>NUCLEOTIDE SEQUENCE</scope>
</reference>
<evidence type="ECO:0000313" key="1">
    <source>
        <dbReference type="EMBL" id="GFQ83608.1"/>
    </source>
</evidence>
<comment type="caution">
    <text evidence="1">The sequence shown here is derived from an EMBL/GenBank/DDBJ whole genome shotgun (WGS) entry which is preliminary data.</text>
</comment>
<dbReference type="EMBL" id="BMAO01012744">
    <property type="protein sequence ID" value="GFQ83608.1"/>
    <property type="molecule type" value="Genomic_DNA"/>
</dbReference>
<protein>
    <submittedName>
        <fullName evidence="1">Uncharacterized protein</fullName>
    </submittedName>
</protein>
<name>A0A8X6GJ70_TRICU</name>
<keyword evidence="2" id="KW-1185">Reference proteome</keyword>